<organism evidence="1 2">
    <name type="scientific">Coccidioides posadasii RMSCC 3488</name>
    <dbReference type="NCBI Taxonomy" id="454284"/>
    <lineage>
        <taxon>Eukaryota</taxon>
        <taxon>Fungi</taxon>
        <taxon>Dikarya</taxon>
        <taxon>Ascomycota</taxon>
        <taxon>Pezizomycotina</taxon>
        <taxon>Eurotiomycetes</taxon>
        <taxon>Eurotiomycetidae</taxon>
        <taxon>Onygenales</taxon>
        <taxon>Onygenaceae</taxon>
        <taxon>Coccidioides</taxon>
    </lineage>
</organism>
<evidence type="ECO:0000313" key="2">
    <source>
        <dbReference type="Proteomes" id="UP000054567"/>
    </source>
</evidence>
<name>A0A0J6FHS3_COCPO</name>
<reference evidence="2" key="2">
    <citation type="journal article" date="2009" name="Genome Res.">
        <title>Comparative genomic analyses of the human fungal pathogens Coccidioides and their relatives.</title>
        <authorList>
            <person name="Sharpton T.J."/>
            <person name="Stajich J.E."/>
            <person name="Rounsley S.D."/>
            <person name="Gardner M.J."/>
            <person name="Wortman J.R."/>
            <person name="Jordar V.S."/>
            <person name="Maiti R."/>
            <person name="Kodira C.D."/>
            <person name="Neafsey D.E."/>
            <person name="Zeng Q."/>
            <person name="Hung C.-Y."/>
            <person name="McMahan C."/>
            <person name="Muszewska A."/>
            <person name="Grynberg M."/>
            <person name="Mandel M.A."/>
            <person name="Kellner E.M."/>
            <person name="Barker B.M."/>
            <person name="Galgiani J.N."/>
            <person name="Orbach M.J."/>
            <person name="Kirkland T.N."/>
            <person name="Cole G.T."/>
            <person name="Henn M.R."/>
            <person name="Birren B.W."/>
            <person name="Taylor J.W."/>
        </authorList>
    </citation>
    <scope>NUCLEOTIDE SEQUENCE [LARGE SCALE GENOMIC DNA]</scope>
    <source>
        <strain evidence="2">RMSCC 3488</strain>
    </source>
</reference>
<reference evidence="1 2" key="1">
    <citation type="submission" date="2007-06" db="EMBL/GenBank/DDBJ databases">
        <title>The Genome Sequence of Coccidioides posadasii RMSCC_3488.</title>
        <authorList>
            <consortium name="Coccidioides Genome Resources Consortium"/>
            <consortium name="The Broad Institute Genome Sequencing Platform"/>
            <person name="Henn M.R."/>
            <person name="Sykes S."/>
            <person name="Young S."/>
            <person name="Jaffe D."/>
            <person name="Berlin A."/>
            <person name="Alvarez P."/>
            <person name="Butler J."/>
            <person name="Gnerre S."/>
            <person name="Grabherr M."/>
            <person name="Mauceli E."/>
            <person name="Brockman W."/>
            <person name="Kodira C."/>
            <person name="Alvarado L."/>
            <person name="Zeng Q."/>
            <person name="Crawford M."/>
            <person name="Antoine C."/>
            <person name="Devon K."/>
            <person name="Galgiani J."/>
            <person name="Orsborn K."/>
            <person name="Lewis M.L."/>
            <person name="Nusbaum C."/>
            <person name="Galagan J."/>
            <person name="Birren B."/>
        </authorList>
    </citation>
    <scope>NUCLEOTIDE SEQUENCE [LARGE SCALE GENOMIC DNA]</scope>
    <source>
        <strain evidence="1 2">RMSCC 3488</strain>
    </source>
</reference>
<dbReference type="EMBL" id="DS268112">
    <property type="protein sequence ID" value="KMM69868.1"/>
    <property type="molecule type" value="Genomic_DNA"/>
</dbReference>
<gene>
    <name evidence="1" type="ORF">CPAG_06181</name>
</gene>
<dbReference type="VEuPathDB" id="FungiDB:CPAG_06181"/>
<proteinExistence type="predicted"/>
<reference evidence="2" key="3">
    <citation type="journal article" date="2010" name="Genome Res.">
        <title>Population genomic sequencing of Coccidioides fungi reveals recent hybridization and transposon control.</title>
        <authorList>
            <person name="Neafsey D.E."/>
            <person name="Barker B.M."/>
            <person name="Sharpton T.J."/>
            <person name="Stajich J.E."/>
            <person name="Park D.J."/>
            <person name="Whiston E."/>
            <person name="Hung C.-Y."/>
            <person name="McMahan C."/>
            <person name="White J."/>
            <person name="Sykes S."/>
            <person name="Heiman D."/>
            <person name="Young S."/>
            <person name="Zeng Q."/>
            <person name="Abouelleil A."/>
            <person name="Aftuck L."/>
            <person name="Bessette D."/>
            <person name="Brown A."/>
            <person name="FitzGerald M."/>
            <person name="Lui A."/>
            <person name="Macdonald J.P."/>
            <person name="Priest M."/>
            <person name="Orbach M.J."/>
            <person name="Galgiani J.N."/>
            <person name="Kirkland T.N."/>
            <person name="Cole G.T."/>
            <person name="Birren B.W."/>
            <person name="Henn M.R."/>
            <person name="Taylor J.W."/>
            <person name="Rounsley S.D."/>
        </authorList>
    </citation>
    <scope>NUCLEOTIDE SEQUENCE [LARGE SCALE GENOMIC DNA]</scope>
    <source>
        <strain evidence="2">RMSCC 3488</strain>
    </source>
</reference>
<protein>
    <submittedName>
        <fullName evidence="1">Uncharacterized protein</fullName>
    </submittedName>
</protein>
<evidence type="ECO:0000313" key="1">
    <source>
        <dbReference type="EMBL" id="KMM69868.1"/>
    </source>
</evidence>
<dbReference type="AlphaFoldDB" id="A0A0J6FHS3"/>
<sequence>MSMLHPTWTLATIQKDLLCVVDVDAPVAPLVLVLPAPATANKSCRRRRDHILSIPPTGVDYYSTRILKSNIRGLRVSLWRPNTECTRNRPMSKPNAS</sequence>
<accession>A0A0J6FHS3</accession>
<dbReference type="Proteomes" id="UP000054567">
    <property type="component" value="Unassembled WGS sequence"/>
</dbReference>